<name>A0A7J6DZB9_CANSA</name>
<evidence type="ECO:0000256" key="2">
    <source>
        <dbReference type="ARBA" id="ARBA00022676"/>
    </source>
</evidence>
<protein>
    <recommendedName>
        <fullName evidence="6">Glycosyltransferase</fullName>
    </recommendedName>
</protein>
<dbReference type="EMBL" id="JAATIP010000336">
    <property type="protein sequence ID" value="KAF4351454.1"/>
    <property type="molecule type" value="Genomic_DNA"/>
</dbReference>
<gene>
    <name evidence="4" type="ORF">F8388_024786</name>
</gene>
<evidence type="ECO:0000256" key="1">
    <source>
        <dbReference type="ARBA" id="ARBA00009995"/>
    </source>
</evidence>
<accession>A0A7J6DZB9</accession>
<sequence length="479" mass="53179">MDQKITHIAIMPTPGISHLIPSIEFAKRLALHPNFHITCFLLTTMEEHNSPLPPPKKAILDSLPNSIHTVFLSPVNFDDLSEDSVSEFKLTLTITRSLSSLKKELESHSFSAFIADPFGFEALELAKGLKIPSFVFFFTNAMALALFLYLPKLDSELPDSVRFMKDLPDPIRLPGCVPLSGKDMIEPLQDRESRIYKSFFEISKGLYLADGIIINSFWEMESEAMKALEANEKVPRVFSVGPIVQAGLSDVAESECLTWLDEKPRGSVLYVSFGSGGTLSSDQMNELALGLEMSGQNFLWVVRKPDNKSSNGAYLKESSDQSQKNDAFDFLPNGFLERTRERGLVVQSWVPQVQVLAHDSTGGFLTHCGWSSILESIVNGVPFIVWPLFAEQKMNAVMLVDGLHVALRPKKNENNIVGRDEISRVVKVVMEKSCEEGMEIGKCMNELKDNAIKALGEDGSSTKAFSELAFMLRNSSNSS</sequence>
<dbReference type="PANTHER" id="PTHR48046">
    <property type="entry name" value="UDP-GLYCOSYLTRANSFERASE 72E1"/>
    <property type="match status" value="1"/>
</dbReference>
<dbReference type="FunFam" id="3.40.50.2000:FF:000051">
    <property type="entry name" value="Glycosyltransferase"/>
    <property type="match status" value="1"/>
</dbReference>
<comment type="similarity">
    <text evidence="1">Belongs to the UDP-glycosyltransferase family.</text>
</comment>
<evidence type="ECO:0000313" key="5">
    <source>
        <dbReference type="Proteomes" id="UP000525078"/>
    </source>
</evidence>
<dbReference type="SUPFAM" id="SSF53756">
    <property type="entry name" value="UDP-Glycosyltransferase/glycogen phosphorylase"/>
    <property type="match status" value="1"/>
</dbReference>
<dbReference type="CDD" id="cd03784">
    <property type="entry name" value="GT1_Gtf-like"/>
    <property type="match status" value="1"/>
</dbReference>
<dbReference type="InterPro" id="IPR002213">
    <property type="entry name" value="UDP_glucos_trans"/>
</dbReference>
<organism evidence="4 5">
    <name type="scientific">Cannabis sativa</name>
    <name type="common">Hemp</name>
    <name type="synonym">Marijuana</name>
    <dbReference type="NCBI Taxonomy" id="3483"/>
    <lineage>
        <taxon>Eukaryota</taxon>
        <taxon>Viridiplantae</taxon>
        <taxon>Streptophyta</taxon>
        <taxon>Embryophyta</taxon>
        <taxon>Tracheophyta</taxon>
        <taxon>Spermatophyta</taxon>
        <taxon>Magnoliopsida</taxon>
        <taxon>eudicotyledons</taxon>
        <taxon>Gunneridae</taxon>
        <taxon>Pentapetalae</taxon>
        <taxon>rosids</taxon>
        <taxon>fabids</taxon>
        <taxon>Rosales</taxon>
        <taxon>Cannabaceae</taxon>
        <taxon>Cannabis</taxon>
    </lineage>
</organism>
<evidence type="ECO:0000313" key="4">
    <source>
        <dbReference type="EMBL" id="KAF4351454.1"/>
    </source>
</evidence>
<dbReference type="AlphaFoldDB" id="A0A7J6DZB9"/>
<proteinExistence type="inferred from homology"/>
<dbReference type="Gene3D" id="3.40.50.2000">
    <property type="entry name" value="Glycogen Phosphorylase B"/>
    <property type="match status" value="2"/>
</dbReference>
<keyword evidence="2" id="KW-0328">Glycosyltransferase</keyword>
<comment type="caution">
    <text evidence="4">The sequence shown here is derived from an EMBL/GenBank/DDBJ whole genome shotgun (WGS) entry which is preliminary data.</text>
</comment>
<dbReference type="Pfam" id="PF00201">
    <property type="entry name" value="UDPGT"/>
    <property type="match status" value="1"/>
</dbReference>
<evidence type="ECO:0008006" key="6">
    <source>
        <dbReference type="Google" id="ProtNLM"/>
    </source>
</evidence>
<dbReference type="Proteomes" id="UP000525078">
    <property type="component" value="Unassembled WGS sequence"/>
</dbReference>
<dbReference type="GO" id="GO:0008194">
    <property type="term" value="F:UDP-glycosyltransferase activity"/>
    <property type="evidence" value="ECO:0007669"/>
    <property type="project" value="InterPro"/>
</dbReference>
<reference evidence="4 5" key="1">
    <citation type="journal article" date="2020" name="bioRxiv">
        <title>Sequence and annotation of 42 cannabis genomes reveals extensive copy number variation in cannabinoid synthesis and pathogen resistance genes.</title>
        <authorList>
            <person name="Mckernan K.J."/>
            <person name="Helbert Y."/>
            <person name="Kane L.T."/>
            <person name="Ebling H."/>
            <person name="Zhang L."/>
            <person name="Liu B."/>
            <person name="Eaton Z."/>
            <person name="Mclaughlin S."/>
            <person name="Kingan S."/>
            <person name="Baybayan P."/>
            <person name="Concepcion G."/>
            <person name="Jordan M."/>
            <person name="Riva A."/>
            <person name="Barbazuk W."/>
            <person name="Harkins T."/>
        </authorList>
    </citation>
    <scope>NUCLEOTIDE SEQUENCE [LARGE SCALE GENOMIC DNA]</scope>
    <source>
        <strain evidence="5">cv. Jamaican Lion 4</strain>
        <tissue evidence="4">Leaf</tissue>
    </source>
</reference>
<evidence type="ECO:0000256" key="3">
    <source>
        <dbReference type="ARBA" id="ARBA00022679"/>
    </source>
</evidence>
<dbReference type="PANTHER" id="PTHR48046:SF6">
    <property type="entry name" value="GLYCOSYLTRANSFERASE"/>
    <property type="match status" value="1"/>
</dbReference>
<keyword evidence="3" id="KW-0808">Transferase</keyword>